<dbReference type="CDD" id="cd00067">
    <property type="entry name" value="GAL4"/>
    <property type="match status" value="1"/>
</dbReference>
<keyword evidence="5" id="KW-0539">Nucleus</keyword>
<dbReference type="PANTHER" id="PTHR31845:SF10">
    <property type="entry name" value="ZN(II)2CYS6 TRANSCRIPTION FACTOR (EUROFUNG)"/>
    <property type="match status" value="1"/>
</dbReference>
<evidence type="ECO:0000313" key="8">
    <source>
        <dbReference type="Proteomes" id="UP000578531"/>
    </source>
</evidence>
<dbReference type="AlphaFoldDB" id="A0A8H6G119"/>
<evidence type="ECO:0000256" key="6">
    <source>
        <dbReference type="SAM" id="MobiDB-lite"/>
    </source>
</evidence>
<evidence type="ECO:0000256" key="1">
    <source>
        <dbReference type="ARBA" id="ARBA00004123"/>
    </source>
</evidence>
<dbReference type="OrthoDB" id="5226580at2759"/>
<dbReference type="Proteomes" id="UP000578531">
    <property type="component" value="Unassembled WGS sequence"/>
</dbReference>
<evidence type="ECO:0000313" key="7">
    <source>
        <dbReference type="EMBL" id="KAF6238549.1"/>
    </source>
</evidence>
<dbReference type="RefSeq" id="XP_037167848.1">
    <property type="nucleotide sequence ID" value="XM_037304983.1"/>
</dbReference>
<dbReference type="PANTHER" id="PTHR31845">
    <property type="entry name" value="FINGER DOMAIN PROTEIN, PUTATIVE-RELATED"/>
    <property type="match status" value="1"/>
</dbReference>
<keyword evidence="8" id="KW-1185">Reference proteome</keyword>
<dbReference type="SUPFAM" id="SSF57701">
    <property type="entry name" value="Zn2/Cys6 DNA-binding domain"/>
    <property type="match status" value="1"/>
</dbReference>
<keyword evidence="2" id="KW-0805">Transcription regulation</keyword>
<protein>
    <recommendedName>
        <fullName evidence="9">Zn(2)-C6 fungal-type domain-containing protein</fullName>
    </recommendedName>
</protein>
<comment type="subcellular location">
    <subcellularLocation>
        <location evidence="1">Nucleus</location>
    </subcellularLocation>
</comment>
<evidence type="ECO:0008006" key="9">
    <source>
        <dbReference type="Google" id="ProtNLM"/>
    </source>
</evidence>
<organism evidence="7 8">
    <name type="scientific">Letharia columbiana</name>
    <dbReference type="NCBI Taxonomy" id="112416"/>
    <lineage>
        <taxon>Eukaryota</taxon>
        <taxon>Fungi</taxon>
        <taxon>Dikarya</taxon>
        <taxon>Ascomycota</taxon>
        <taxon>Pezizomycotina</taxon>
        <taxon>Lecanoromycetes</taxon>
        <taxon>OSLEUM clade</taxon>
        <taxon>Lecanoromycetidae</taxon>
        <taxon>Lecanorales</taxon>
        <taxon>Lecanorineae</taxon>
        <taxon>Parmeliaceae</taxon>
        <taxon>Letharia</taxon>
    </lineage>
</organism>
<evidence type="ECO:0000256" key="3">
    <source>
        <dbReference type="ARBA" id="ARBA00023125"/>
    </source>
</evidence>
<dbReference type="GO" id="GO:0000976">
    <property type="term" value="F:transcription cis-regulatory region binding"/>
    <property type="evidence" value="ECO:0007669"/>
    <property type="project" value="TreeGrafter"/>
</dbReference>
<keyword evidence="4" id="KW-0804">Transcription</keyword>
<dbReference type="InterPro" id="IPR051089">
    <property type="entry name" value="prtT"/>
</dbReference>
<sequence length="646" mass="72620">MGYGGESILMAENPQSVPSPSRQSSIRACAMCVKAKAKCTPHPAIEGVCQRCHRLKKQCFLHERPSRKRTRTSKPTRVAQLEQKLDRLVTLLTSNQSVSQTTPLSQASGVPLPRSPMSLDSNASTVGLSIATPQSINLDAETTAVKILGGAIAPADLVCTTTAGNLSIASQGMSQLDPDEQEAQDLLLEFKKTMTEQFPFVVVDPYITSQSLHQERPLLWKAIIIAASHENSYRQMVLGADLMEDLTKRLLLRAEVSLDLLQALLVFIAWYHYHTLVNPQITNLLHLTKALINNMGLNRTQTTYDRGKFFLDGHESFKPITQSSHGLESSRSDGWRALAGCFYLTSVISASCRGLEPQFNTPYILECCHKLEEAGEYQSDVVLVQLVRLQEIWYRMSRSFPYDESLASRRPDAPVEMFVRAWQKELETFWASLPVESQQNKLLLATYHTTQIALYEIDFPMCLPRVGVQVFDRTGRLEFIYASLLATKKVFGVYSSILVGRLSGICFTLWAQFNYALLNAVKLLTTEADGWDLQHARNVLTFPDILHSQVTSIEETISRRGLVLENAMYGKDVFIRFLRKVHHALRWYESSRVSRIEYEGMDDKPTNPNGSLEATDTGESLPVFDDAFWQTLFDDNWMLVGDGTST</sequence>
<reference evidence="7 8" key="1">
    <citation type="journal article" date="2020" name="Genomics">
        <title>Complete, high-quality genomes from long-read metagenomic sequencing of two wolf lichen thalli reveals enigmatic genome architecture.</title>
        <authorList>
            <person name="McKenzie S.K."/>
            <person name="Walston R.F."/>
            <person name="Allen J.L."/>
        </authorList>
    </citation>
    <scope>NUCLEOTIDE SEQUENCE [LARGE SCALE GENOMIC DNA]</scope>
    <source>
        <strain evidence="7">WasteWater2</strain>
    </source>
</reference>
<accession>A0A8H6G119</accession>
<name>A0A8H6G119_9LECA</name>
<proteinExistence type="predicted"/>
<gene>
    <name evidence="7" type="ORF">HO173_003054</name>
</gene>
<evidence type="ECO:0000256" key="4">
    <source>
        <dbReference type="ARBA" id="ARBA00023163"/>
    </source>
</evidence>
<dbReference type="InterPro" id="IPR036864">
    <property type="entry name" value="Zn2-C6_fun-type_DNA-bd_sf"/>
</dbReference>
<dbReference type="Gene3D" id="4.10.240.10">
    <property type="entry name" value="Zn(2)-C6 fungal-type DNA-binding domain"/>
    <property type="match status" value="1"/>
</dbReference>
<comment type="caution">
    <text evidence="7">The sequence shown here is derived from an EMBL/GenBank/DDBJ whole genome shotgun (WGS) entry which is preliminary data.</text>
</comment>
<dbReference type="EMBL" id="JACCJC010000008">
    <property type="protein sequence ID" value="KAF6238549.1"/>
    <property type="molecule type" value="Genomic_DNA"/>
</dbReference>
<dbReference type="GO" id="GO:0000981">
    <property type="term" value="F:DNA-binding transcription factor activity, RNA polymerase II-specific"/>
    <property type="evidence" value="ECO:0007669"/>
    <property type="project" value="InterPro"/>
</dbReference>
<evidence type="ECO:0000256" key="5">
    <source>
        <dbReference type="ARBA" id="ARBA00023242"/>
    </source>
</evidence>
<feature type="region of interest" description="Disordered" evidence="6">
    <location>
        <begin position="1"/>
        <end position="21"/>
    </location>
</feature>
<dbReference type="GO" id="GO:0008270">
    <property type="term" value="F:zinc ion binding"/>
    <property type="evidence" value="ECO:0007669"/>
    <property type="project" value="InterPro"/>
</dbReference>
<dbReference type="InterPro" id="IPR001138">
    <property type="entry name" value="Zn2Cys6_DnaBD"/>
</dbReference>
<evidence type="ECO:0000256" key="2">
    <source>
        <dbReference type="ARBA" id="ARBA00023015"/>
    </source>
</evidence>
<dbReference type="GeneID" id="59284723"/>
<keyword evidence="3" id="KW-0238">DNA-binding</keyword>
<dbReference type="GO" id="GO:0005634">
    <property type="term" value="C:nucleus"/>
    <property type="evidence" value="ECO:0007669"/>
    <property type="project" value="UniProtKB-SubCell"/>
</dbReference>